<feature type="compositionally biased region" description="Polar residues" evidence="2">
    <location>
        <begin position="22"/>
        <end position="34"/>
    </location>
</feature>
<dbReference type="PANTHER" id="PTHR37984:SF9">
    <property type="entry name" value="INTEGRASE CATALYTIC DOMAIN-CONTAINING PROTEIN"/>
    <property type="match status" value="1"/>
</dbReference>
<dbReference type="GO" id="GO:0008270">
    <property type="term" value="F:zinc ion binding"/>
    <property type="evidence" value="ECO:0007669"/>
    <property type="project" value="UniProtKB-KW"/>
</dbReference>
<dbReference type="Proteomes" id="UP000318571">
    <property type="component" value="Chromosome 8"/>
</dbReference>
<gene>
    <name evidence="4" type="ORF">TCAL_14929</name>
</gene>
<dbReference type="AlphaFoldDB" id="A0A553N932"/>
<evidence type="ECO:0000256" key="1">
    <source>
        <dbReference type="PROSITE-ProRule" id="PRU00047"/>
    </source>
</evidence>
<organism evidence="4 5">
    <name type="scientific">Tigriopus californicus</name>
    <name type="common">Marine copepod</name>
    <dbReference type="NCBI Taxonomy" id="6832"/>
    <lineage>
        <taxon>Eukaryota</taxon>
        <taxon>Metazoa</taxon>
        <taxon>Ecdysozoa</taxon>
        <taxon>Arthropoda</taxon>
        <taxon>Crustacea</taxon>
        <taxon>Multicrustacea</taxon>
        <taxon>Hexanauplia</taxon>
        <taxon>Copepoda</taxon>
        <taxon>Harpacticoida</taxon>
        <taxon>Harpacticidae</taxon>
        <taxon>Tigriopus</taxon>
    </lineage>
</organism>
<keyword evidence="1" id="KW-0862">Zinc</keyword>
<reference evidence="4 5" key="1">
    <citation type="journal article" date="2018" name="Nat. Ecol. Evol.">
        <title>Genomic signatures of mitonuclear coevolution across populations of Tigriopus californicus.</title>
        <authorList>
            <person name="Barreto F.S."/>
            <person name="Watson E.T."/>
            <person name="Lima T.G."/>
            <person name="Willett C.S."/>
            <person name="Edmands S."/>
            <person name="Li W."/>
            <person name="Burton R.S."/>
        </authorList>
    </citation>
    <scope>NUCLEOTIDE SEQUENCE [LARGE SCALE GENOMIC DNA]</scope>
    <source>
        <strain evidence="4 5">San Diego</strain>
    </source>
</reference>
<keyword evidence="5" id="KW-1185">Reference proteome</keyword>
<evidence type="ECO:0000313" key="5">
    <source>
        <dbReference type="Proteomes" id="UP000318571"/>
    </source>
</evidence>
<dbReference type="InterPro" id="IPR001878">
    <property type="entry name" value="Znf_CCHC"/>
</dbReference>
<name>A0A553N932_TIGCA</name>
<evidence type="ECO:0000313" key="4">
    <source>
        <dbReference type="EMBL" id="TRY61930.1"/>
    </source>
</evidence>
<dbReference type="STRING" id="6832.A0A553N932"/>
<keyword evidence="1" id="KW-0479">Metal-binding</keyword>
<dbReference type="CDD" id="cd00303">
    <property type="entry name" value="retropepsin_like"/>
    <property type="match status" value="1"/>
</dbReference>
<evidence type="ECO:0000259" key="3">
    <source>
        <dbReference type="PROSITE" id="PS50158"/>
    </source>
</evidence>
<dbReference type="GO" id="GO:0003676">
    <property type="term" value="F:nucleic acid binding"/>
    <property type="evidence" value="ECO:0007669"/>
    <property type="project" value="InterPro"/>
</dbReference>
<feature type="region of interest" description="Disordered" evidence="2">
    <location>
        <begin position="614"/>
        <end position="653"/>
    </location>
</feature>
<comment type="caution">
    <text evidence="4">The sequence shown here is derived from an EMBL/GenBank/DDBJ whole genome shotgun (WGS) entry which is preliminary data.</text>
</comment>
<proteinExistence type="predicted"/>
<dbReference type="EMBL" id="VCGU01000459">
    <property type="protein sequence ID" value="TRY61930.1"/>
    <property type="molecule type" value="Genomic_DNA"/>
</dbReference>
<feature type="region of interest" description="Disordered" evidence="2">
    <location>
        <begin position="1"/>
        <end position="34"/>
    </location>
</feature>
<sequence length="653" mass="73292">MSSPKNQGKKNRKTALHIVESASPTDTNTQPQDENVASLHLRVDELTSQLADLLATLRPDRPQAVLDSTTIATDDVSHVPSPSQFSSQPSVVPRVNTSLKPEQLTNDFTLSQFKSWKSQWRDYFVMNLMDRLPPEGQSAYLRSCISSRTLDTIRIYMGVSVGATCVTILDSLAEYFTRQSNITLRRVEFSTCKQLEGESFEQFFVRLTLLHENSDPCTHCQEDQMVTRLIAGIEDVELRQKLLAMQKPTVQTLKEACQATESSRIDGHTLEQDAKFQRVLNKRTLSQSGPPSLPFREPFSEARHHSLKSCPGCFIQHDRRACIHRNSTCHHCGKTGHIQPVCYALNRRPKLYTNNESSKNNTIKICAVTSPAPTIVVQVLCQGRSFDATALPDSGADDNLISIHLLNKFGQFKLRPADNRIRAANDSPIQCLGIVEMDVTFHARQIHISAFVTSDVTDFLLSWRVSQQMGLLSPLYPLPDYLSPPPGISRVISNLEPMTRCHQILSQHTIDPDPALVHATKSALVAEFSDVFCPPDDLPPMACEPMDIHLKNYDKASRSLRPLQVGTTVIIQDQSGRKEWNRVGIVTASRSHRDYDIELPSGRTLRRNRRHLYPTTIPPNPPASSPAVLYDPSPTPRRSSRKTIGQVPHRFQF</sequence>
<dbReference type="PROSITE" id="PS50158">
    <property type="entry name" value="ZF_CCHC"/>
    <property type="match status" value="1"/>
</dbReference>
<dbReference type="PANTHER" id="PTHR37984">
    <property type="entry name" value="PROTEIN CBG26694"/>
    <property type="match status" value="1"/>
</dbReference>
<evidence type="ECO:0000256" key="2">
    <source>
        <dbReference type="SAM" id="MobiDB-lite"/>
    </source>
</evidence>
<dbReference type="InterPro" id="IPR050951">
    <property type="entry name" value="Retrovirus_Pol_polyprotein"/>
</dbReference>
<accession>A0A553N932</accession>
<keyword evidence="1" id="KW-0863">Zinc-finger</keyword>
<feature type="domain" description="CCHC-type" evidence="3">
    <location>
        <begin position="329"/>
        <end position="342"/>
    </location>
</feature>
<protein>
    <recommendedName>
        <fullName evidence="3">CCHC-type domain-containing protein</fullName>
    </recommendedName>
</protein>